<gene>
    <name evidence="3" type="ORF">SAMN05660642_01545</name>
</gene>
<feature type="transmembrane region" description="Helical" evidence="2">
    <location>
        <begin position="12"/>
        <end position="31"/>
    </location>
</feature>
<proteinExistence type="predicted"/>
<keyword evidence="2" id="KW-1133">Transmembrane helix</keyword>
<feature type="transmembrane region" description="Helical" evidence="2">
    <location>
        <begin position="43"/>
        <end position="62"/>
    </location>
</feature>
<evidence type="ECO:0000313" key="4">
    <source>
        <dbReference type="Proteomes" id="UP000198680"/>
    </source>
</evidence>
<protein>
    <recommendedName>
        <fullName evidence="5">Lipoprotein</fullName>
    </recommendedName>
</protein>
<accession>A0A1G9Q881</accession>
<feature type="transmembrane region" description="Helical" evidence="2">
    <location>
        <begin position="74"/>
        <end position="96"/>
    </location>
</feature>
<feature type="transmembrane region" description="Helical" evidence="2">
    <location>
        <begin position="108"/>
        <end position="128"/>
    </location>
</feature>
<evidence type="ECO:0000256" key="2">
    <source>
        <dbReference type="SAM" id="Phobius"/>
    </source>
</evidence>
<reference evidence="4" key="1">
    <citation type="submission" date="2016-10" db="EMBL/GenBank/DDBJ databases">
        <authorList>
            <person name="Varghese N."/>
            <person name="Submissions S."/>
        </authorList>
    </citation>
    <scope>NUCLEOTIDE SEQUENCE [LARGE SCALE GENOMIC DNA]</scope>
    <source>
        <strain evidence="4">DSM 45419</strain>
    </source>
</reference>
<feature type="region of interest" description="Disordered" evidence="1">
    <location>
        <begin position="133"/>
        <end position="175"/>
    </location>
</feature>
<evidence type="ECO:0000313" key="3">
    <source>
        <dbReference type="EMBL" id="SDM07143.1"/>
    </source>
</evidence>
<dbReference type="AlphaFoldDB" id="A0A1G9Q881"/>
<keyword evidence="4" id="KW-1185">Reference proteome</keyword>
<dbReference type="STRING" id="1137991.SAMN05660642_01545"/>
<dbReference type="EMBL" id="FNHE01000003">
    <property type="protein sequence ID" value="SDM07143.1"/>
    <property type="molecule type" value="Genomic_DNA"/>
</dbReference>
<evidence type="ECO:0008006" key="5">
    <source>
        <dbReference type="Google" id="ProtNLM"/>
    </source>
</evidence>
<evidence type="ECO:0000256" key="1">
    <source>
        <dbReference type="SAM" id="MobiDB-lite"/>
    </source>
</evidence>
<keyword evidence="2" id="KW-0472">Membrane</keyword>
<organism evidence="3 4">
    <name type="scientific">Geodermatophilus siccatus</name>
    <dbReference type="NCBI Taxonomy" id="1137991"/>
    <lineage>
        <taxon>Bacteria</taxon>
        <taxon>Bacillati</taxon>
        <taxon>Actinomycetota</taxon>
        <taxon>Actinomycetes</taxon>
        <taxon>Geodermatophilales</taxon>
        <taxon>Geodermatophilaceae</taxon>
        <taxon>Geodermatophilus</taxon>
    </lineage>
</organism>
<dbReference type="PROSITE" id="PS51257">
    <property type="entry name" value="PROKAR_LIPOPROTEIN"/>
    <property type="match status" value="1"/>
</dbReference>
<keyword evidence="2" id="KW-0812">Transmembrane</keyword>
<dbReference type="Proteomes" id="UP000198680">
    <property type="component" value="Unassembled WGS sequence"/>
</dbReference>
<name>A0A1G9Q881_9ACTN</name>
<sequence length="175" mass="17416">MRKSNCTPVTGVLRWGAVLVAVTSAACHVLALTSGPTPSSVHVVVLLAMGMGCLPCAMHLAVLPRRRAWAQMAVVSAAVLAGHPVLSAASGAAHHAPAVSAGGRALDVALVVGPVVGLVLAVAGLVLGRTPAAAPPRLRSPGQPCARTCSVTSSETRPGASSGRKWGTPSSTSSR</sequence>